<dbReference type="SUPFAM" id="SSF46785">
    <property type="entry name" value="Winged helix' DNA-binding domain"/>
    <property type="match status" value="1"/>
</dbReference>
<organism evidence="5 6">
    <name type="scientific">Actinacidiphila acididurans</name>
    <dbReference type="NCBI Taxonomy" id="2784346"/>
    <lineage>
        <taxon>Bacteria</taxon>
        <taxon>Bacillati</taxon>
        <taxon>Actinomycetota</taxon>
        <taxon>Actinomycetes</taxon>
        <taxon>Kitasatosporales</taxon>
        <taxon>Streptomycetaceae</taxon>
        <taxon>Actinacidiphila</taxon>
    </lineage>
</organism>
<dbReference type="InterPro" id="IPR011711">
    <property type="entry name" value="GntR_C"/>
</dbReference>
<dbReference type="EMBL" id="JADKYB010000013">
    <property type="protein sequence ID" value="MBM9507619.1"/>
    <property type="molecule type" value="Genomic_DNA"/>
</dbReference>
<feature type="domain" description="HTH gntR-type" evidence="4">
    <location>
        <begin position="10"/>
        <end position="77"/>
    </location>
</feature>
<keyword evidence="1" id="KW-0805">Transcription regulation</keyword>
<dbReference type="SMART" id="SM00345">
    <property type="entry name" value="HTH_GNTR"/>
    <property type="match status" value="1"/>
</dbReference>
<proteinExistence type="predicted"/>
<keyword evidence="2" id="KW-0238">DNA-binding</keyword>
<evidence type="ECO:0000259" key="4">
    <source>
        <dbReference type="PROSITE" id="PS50949"/>
    </source>
</evidence>
<gene>
    <name evidence="5" type="ORF">ITX44_24360</name>
</gene>
<protein>
    <submittedName>
        <fullName evidence="5">GntR family transcriptional regulator</fullName>
    </submittedName>
</protein>
<dbReference type="InterPro" id="IPR008920">
    <property type="entry name" value="TF_FadR/GntR_C"/>
</dbReference>
<dbReference type="PROSITE" id="PS50949">
    <property type="entry name" value="HTH_GNTR"/>
    <property type="match status" value="1"/>
</dbReference>
<dbReference type="Gene3D" id="1.10.10.10">
    <property type="entry name" value="Winged helix-like DNA-binding domain superfamily/Winged helix DNA-binding domain"/>
    <property type="match status" value="1"/>
</dbReference>
<evidence type="ECO:0000313" key="5">
    <source>
        <dbReference type="EMBL" id="MBM9507619.1"/>
    </source>
</evidence>
<comment type="caution">
    <text evidence="5">The sequence shown here is derived from an EMBL/GenBank/DDBJ whole genome shotgun (WGS) entry which is preliminary data.</text>
</comment>
<dbReference type="Pfam" id="PF07729">
    <property type="entry name" value="FCD"/>
    <property type="match status" value="1"/>
</dbReference>
<dbReference type="InterPro" id="IPR000524">
    <property type="entry name" value="Tscrpt_reg_HTH_GntR"/>
</dbReference>
<dbReference type="SMART" id="SM00895">
    <property type="entry name" value="FCD"/>
    <property type="match status" value="1"/>
</dbReference>
<reference evidence="5 6" key="1">
    <citation type="submission" date="2021-01" db="EMBL/GenBank/DDBJ databases">
        <title>Streptomyces acididurans sp. nov., isolated from a peat swamp forest soil.</title>
        <authorList>
            <person name="Chantavorakit T."/>
            <person name="Duangmal K."/>
        </authorList>
    </citation>
    <scope>NUCLEOTIDE SEQUENCE [LARGE SCALE GENOMIC DNA]</scope>
    <source>
        <strain evidence="5 6">KK5PA1</strain>
    </source>
</reference>
<keyword evidence="3" id="KW-0804">Transcription</keyword>
<dbReference type="Pfam" id="PF00392">
    <property type="entry name" value="GntR"/>
    <property type="match status" value="1"/>
</dbReference>
<evidence type="ECO:0000256" key="1">
    <source>
        <dbReference type="ARBA" id="ARBA00023015"/>
    </source>
</evidence>
<keyword evidence="6" id="KW-1185">Reference proteome</keyword>
<dbReference type="PANTHER" id="PTHR43537:SF24">
    <property type="entry name" value="GLUCONATE OPERON TRANSCRIPTIONAL REPRESSOR"/>
    <property type="match status" value="1"/>
</dbReference>
<dbReference type="InterPro" id="IPR036390">
    <property type="entry name" value="WH_DNA-bd_sf"/>
</dbReference>
<evidence type="ECO:0000256" key="2">
    <source>
        <dbReference type="ARBA" id="ARBA00023125"/>
    </source>
</evidence>
<dbReference type="Gene3D" id="1.20.120.530">
    <property type="entry name" value="GntR ligand-binding domain-like"/>
    <property type="match status" value="1"/>
</dbReference>
<dbReference type="Proteomes" id="UP000749040">
    <property type="component" value="Unassembled WGS sequence"/>
</dbReference>
<dbReference type="RefSeq" id="WP_205359471.1">
    <property type="nucleotide sequence ID" value="NZ_JADKYB010000013.1"/>
</dbReference>
<dbReference type="SUPFAM" id="SSF48008">
    <property type="entry name" value="GntR ligand-binding domain-like"/>
    <property type="match status" value="1"/>
</dbReference>
<name>A0ABS2TWA3_9ACTN</name>
<accession>A0ABS2TWA3</accession>
<dbReference type="PANTHER" id="PTHR43537">
    <property type="entry name" value="TRANSCRIPTIONAL REGULATOR, GNTR FAMILY"/>
    <property type="match status" value="1"/>
</dbReference>
<evidence type="ECO:0000313" key="6">
    <source>
        <dbReference type="Proteomes" id="UP000749040"/>
    </source>
</evidence>
<sequence length="239" mass="25167">MVLKRTNLPRTAEAVALAELRDAIVRGDLPPGTPIRQGAAAEQLGLSVIPVREALKTLAGEGIVTYQAQRGYTVAQLLPQSVDGVFKVRALLESAAEAEAAARLRPQDVTAMREALGAQRAAVAAGDAHAAILANRAFHFALLDRCGNEWLLRFTRQLWDALEPHRAVAYRRIALAGDAARATAILDEHAGVADAFEAGDTARALELLAAHRAGGQGDFHHLLPGAAADDGARADVDAG</sequence>
<dbReference type="InterPro" id="IPR036388">
    <property type="entry name" value="WH-like_DNA-bd_sf"/>
</dbReference>
<evidence type="ECO:0000256" key="3">
    <source>
        <dbReference type="ARBA" id="ARBA00023163"/>
    </source>
</evidence>